<dbReference type="NCBIfam" id="NF037997">
    <property type="entry name" value="Na_Pi_symport"/>
    <property type="match status" value="1"/>
</dbReference>
<keyword evidence="5 6" id="KW-0472">Membrane</keyword>
<dbReference type="Pfam" id="PF02690">
    <property type="entry name" value="Na_Pi_cotrans"/>
    <property type="match status" value="1"/>
</dbReference>
<keyword evidence="3 6" id="KW-0812">Transmembrane</keyword>
<reference evidence="7 8" key="1">
    <citation type="submission" date="2021-07" db="EMBL/GenBank/DDBJ databases">
        <title>Paenibacillus radiodurans sp. nov., isolated from the southeastern edge of Tengger Desert.</title>
        <authorList>
            <person name="Zhang G."/>
        </authorList>
    </citation>
    <scope>NUCLEOTIDE SEQUENCE [LARGE SCALE GENOMIC DNA]</scope>
    <source>
        <strain evidence="7 8">CCM 7311</strain>
    </source>
</reference>
<evidence type="ECO:0000313" key="8">
    <source>
        <dbReference type="Proteomes" id="UP001519887"/>
    </source>
</evidence>
<evidence type="ECO:0000256" key="6">
    <source>
        <dbReference type="SAM" id="Phobius"/>
    </source>
</evidence>
<evidence type="ECO:0000313" key="7">
    <source>
        <dbReference type="EMBL" id="MBW7462371.1"/>
    </source>
</evidence>
<name>A0ABS7CN30_9BACL</name>
<organism evidence="7 8">
    <name type="scientific">Paenibacillus sepulcri</name>
    <dbReference type="NCBI Taxonomy" id="359917"/>
    <lineage>
        <taxon>Bacteria</taxon>
        <taxon>Bacillati</taxon>
        <taxon>Bacillota</taxon>
        <taxon>Bacilli</taxon>
        <taxon>Bacillales</taxon>
        <taxon>Paenibacillaceae</taxon>
        <taxon>Paenibacillus</taxon>
    </lineage>
</organism>
<evidence type="ECO:0000256" key="1">
    <source>
        <dbReference type="ARBA" id="ARBA00004651"/>
    </source>
</evidence>
<evidence type="ECO:0000256" key="5">
    <source>
        <dbReference type="ARBA" id="ARBA00023136"/>
    </source>
</evidence>
<keyword evidence="2" id="KW-1003">Cell membrane</keyword>
<feature type="non-terminal residue" evidence="7">
    <location>
        <position position="1"/>
    </location>
</feature>
<comment type="caution">
    <text evidence="7">The sequence shown here is derived from an EMBL/GenBank/DDBJ whole genome shotgun (WGS) entry which is preliminary data.</text>
</comment>
<dbReference type="InterPro" id="IPR003841">
    <property type="entry name" value="Na/Pi_transpt"/>
</dbReference>
<gene>
    <name evidence="7" type="ORF">K0U00_50800</name>
</gene>
<comment type="subcellular location">
    <subcellularLocation>
        <location evidence="1">Cell membrane</location>
        <topology evidence="1">Multi-pass membrane protein</topology>
    </subcellularLocation>
</comment>
<evidence type="ECO:0000256" key="4">
    <source>
        <dbReference type="ARBA" id="ARBA00022989"/>
    </source>
</evidence>
<evidence type="ECO:0000256" key="3">
    <source>
        <dbReference type="ARBA" id="ARBA00022692"/>
    </source>
</evidence>
<sequence>NAGLLTFPRTLGIILGTNIGTCLTTELIGLNINRLAWPLLAAACGLWLVTALIGEMKLMPFRSASYSTNTGGAAGHRWFQPVRSAAVIIAGFALLLIGISVM</sequence>
<proteinExistence type="predicted"/>
<keyword evidence="4 6" id="KW-1133">Transmembrane helix</keyword>
<dbReference type="Proteomes" id="UP001519887">
    <property type="component" value="Unassembled WGS sequence"/>
</dbReference>
<feature type="non-terminal residue" evidence="7">
    <location>
        <position position="102"/>
    </location>
</feature>
<accession>A0ABS7CN30</accession>
<keyword evidence="8" id="KW-1185">Reference proteome</keyword>
<protein>
    <submittedName>
        <fullName evidence="7">Na/Pi symporter</fullName>
    </submittedName>
</protein>
<feature type="transmembrane region" description="Helical" evidence="6">
    <location>
        <begin position="84"/>
        <end position="101"/>
    </location>
</feature>
<feature type="transmembrane region" description="Helical" evidence="6">
    <location>
        <begin position="35"/>
        <end position="53"/>
    </location>
</feature>
<dbReference type="EMBL" id="JAHZIK010003862">
    <property type="protein sequence ID" value="MBW7462371.1"/>
    <property type="molecule type" value="Genomic_DNA"/>
</dbReference>
<evidence type="ECO:0000256" key="2">
    <source>
        <dbReference type="ARBA" id="ARBA00022475"/>
    </source>
</evidence>